<dbReference type="PANTHER" id="PTHR37024:SF5">
    <property type="entry name" value="IMPA N-TERMINAL DOMAIN-CONTAINING PROTEIN"/>
    <property type="match status" value="1"/>
</dbReference>
<dbReference type="AlphaFoldDB" id="A0AA36CKF3"/>
<dbReference type="InterPro" id="IPR017737">
    <property type="entry name" value="TssE1-like"/>
</dbReference>
<dbReference type="InterPro" id="IPR007048">
    <property type="entry name" value="IraD/Gp25-like"/>
</dbReference>
<dbReference type="InterPro" id="IPR006665">
    <property type="entry name" value="OmpA-like"/>
</dbReference>
<dbReference type="PROSITE" id="PS51123">
    <property type="entry name" value="OMPA_2"/>
    <property type="match status" value="1"/>
</dbReference>
<dbReference type="Gene3D" id="3.30.1330.60">
    <property type="entry name" value="OmpA-like domain"/>
    <property type="match status" value="2"/>
</dbReference>
<feature type="transmembrane region" description="Helical" evidence="1">
    <location>
        <begin position="298"/>
        <end position="318"/>
    </location>
</feature>
<dbReference type="Pfam" id="PF04965">
    <property type="entry name" value="GPW_gp25"/>
    <property type="match status" value="1"/>
</dbReference>
<dbReference type="PANTHER" id="PTHR37024">
    <property type="entry name" value="TYPE VI SECRETION SYSTEM DUF2094 AND IMPA-RELATED DOMAIN PROTEIN"/>
    <property type="match status" value="1"/>
</dbReference>
<evidence type="ECO:0000259" key="2">
    <source>
        <dbReference type="PROSITE" id="PS51123"/>
    </source>
</evidence>
<accession>A0AA36CKF3</accession>
<name>A0AA36CKF3_9BILA</name>
<dbReference type="NCBIfam" id="TIGR03357">
    <property type="entry name" value="VI_zyme"/>
    <property type="match status" value="1"/>
</dbReference>
<evidence type="ECO:0000313" key="3">
    <source>
        <dbReference type="EMBL" id="CAJ0570680.1"/>
    </source>
</evidence>
<proteinExistence type="predicted"/>
<feature type="domain" description="OmpA-like" evidence="2">
    <location>
        <begin position="327"/>
        <end position="432"/>
    </location>
</feature>
<dbReference type="Proteomes" id="UP001177023">
    <property type="component" value="Unassembled WGS sequence"/>
</dbReference>
<keyword evidence="1" id="KW-1133">Transmembrane helix</keyword>
<dbReference type="SUPFAM" id="SSF103088">
    <property type="entry name" value="OmpA-like"/>
    <property type="match status" value="1"/>
</dbReference>
<dbReference type="SUPFAM" id="SSF160719">
    <property type="entry name" value="gpW/gp25-like"/>
    <property type="match status" value="1"/>
</dbReference>
<protein>
    <recommendedName>
        <fullName evidence="2">OmpA-like domain-containing protein</fullName>
    </recommendedName>
</protein>
<reference evidence="3" key="1">
    <citation type="submission" date="2023-06" db="EMBL/GenBank/DDBJ databases">
        <authorList>
            <person name="Delattre M."/>
        </authorList>
    </citation>
    <scope>NUCLEOTIDE SEQUENCE</scope>
    <source>
        <strain evidence="3">AF72</strain>
    </source>
</reference>
<evidence type="ECO:0000313" key="4">
    <source>
        <dbReference type="Proteomes" id="UP001177023"/>
    </source>
</evidence>
<dbReference type="InterPro" id="IPR036737">
    <property type="entry name" value="OmpA-like_sf"/>
</dbReference>
<sequence>MLLQNFDGELDMYRVREEDQHTLSVLDNLRRILNSRAGSLSHLPDYGLPDMAQTLQGLPASAHGLMGTLMNTLLKYEPRLEAVNIELLPQIWPGHLEYSLDVQLKNGERATFGTTLAPEGKSIVGGDPRGFGEFTALRDELAKLSHPACPDVDWAKVEQLCLTLFQNNGAELQTAAAFALARSQRYGLEGMAQGVTLIEALCSEWATAVPVPERLSGELDRLAAQLDRQGQAPLVSLQALRHQVGSLMRRLERSQNAGGADLMLTSAPEPAFVLPVVILPALPMPELLPAVSRKPRIVLWLFALITLMALGGGCWWWVDQRVQPQPAVPGTVHLDSLSLFDAGSIELKPGSTKVLINALVNIKAQPGWLIVIVGHTDTTGDAEQNLQLSYALPRRYATGCTGAAGKQPIASNDTASGRAANRRVDIRLMPQAQACALSETGEG</sequence>
<evidence type="ECO:0000256" key="1">
    <source>
        <dbReference type="SAM" id="Phobius"/>
    </source>
</evidence>
<organism evidence="3 4">
    <name type="scientific">Mesorhabditis spiculigera</name>
    <dbReference type="NCBI Taxonomy" id="96644"/>
    <lineage>
        <taxon>Eukaryota</taxon>
        <taxon>Metazoa</taxon>
        <taxon>Ecdysozoa</taxon>
        <taxon>Nematoda</taxon>
        <taxon>Chromadorea</taxon>
        <taxon>Rhabditida</taxon>
        <taxon>Rhabditina</taxon>
        <taxon>Rhabditomorpha</taxon>
        <taxon>Rhabditoidea</taxon>
        <taxon>Rhabditidae</taxon>
        <taxon>Mesorhabditinae</taxon>
        <taxon>Mesorhabditis</taxon>
    </lineage>
</organism>
<dbReference type="Gene3D" id="3.10.450.40">
    <property type="match status" value="1"/>
</dbReference>
<keyword evidence="4" id="KW-1185">Reference proteome</keyword>
<gene>
    <name evidence="3" type="ORF">MSPICULIGERA_LOCUS9117</name>
</gene>
<dbReference type="InterPro" id="IPR010657">
    <property type="entry name" value="ImpA_N"/>
</dbReference>
<dbReference type="Pfam" id="PF06812">
    <property type="entry name" value="ImpA_N"/>
    <property type="match status" value="1"/>
</dbReference>
<comment type="caution">
    <text evidence="3">The sequence shown here is derived from an EMBL/GenBank/DDBJ whole genome shotgun (WGS) entry which is preliminary data.</text>
</comment>
<keyword evidence="1" id="KW-0472">Membrane</keyword>
<keyword evidence="1" id="KW-0812">Transmembrane</keyword>
<feature type="non-terminal residue" evidence="3">
    <location>
        <position position="443"/>
    </location>
</feature>
<dbReference type="CDD" id="cd07185">
    <property type="entry name" value="OmpA_C-like"/>
    <property type="match status" value="1"/>
</dbReference>
<dbReference type="EMBL" id="CATQJA010002444">
    <property type="protein sequence ID" value="CAJ0570680.1"/>
    <property type="molecule type" value="Genomic_DNA"/>
</dbReference>